<dbReference type="EMBL" id="JARPMG010000001">
    <property type="protein sequence ID" value="KAJ8103496.1"/>
    <property type="molecule type" value="Genomic_DNA"/>
</dbReference>
<gene>
    <name evidence="2" type="ORF">POJ06DRAFT_242048</name>
</gene>
<comment type="caution">
    <text evidence="2">The sequence shown here is derived from an EMBL/GenBank/DDBJ whole genome shotgun (WGS) entry which is preliminary data.</text>
</comment>
<dbReference type="GeneID" id="80881353"/>
<protein>
    <recommendedName>
        <fullName evidence="4">Secreted protein</fullName>
    </recommendedName>
</protein>
<evidence type="ECO:0008006" key="4">
    <source>
        <dbReference type="Google" id="ProtNLM"/>
    </source>
</evidence>
<dbReference type="RefSeq" id="XP_056046946.1">
    <property type="nucleotide sequence ID" value="XM_056186187.1"/>
</dbReference>
<dbReference type="Proteomes" id="UP001217417">
    <property type="component" value="Unassembled WGS sequence"/>
</dbReference>
<feature type="signal peptide" evidence="1">
    <location>
        <begin position="1"/>
        <end position="22"/>
    </location>
</feature>
<feature type="chain" id="PRO_5042223460" description="Secreted protein" evidence="1">
    <location>
        <begin position="23"/>
        <end position="90"/>
    </location>
</feature>
<proteinExistence type="predicted"/>
<keyword evidence="3" id="KW-1185">Reference proteome</keyword>
<reference evidence="2" key="1">
    <citation type="submission" date="2023-03" db="EMBL/GenBank/DDBJ databases">
        <title>Near-Complete genome sequence of Lipomyces tetrasporous NRRL Y-64009, an oleaginous yeast capable of growing on lignocellulosic hydrolysates.</title>
        <authorList>
            <consortium name="Lawrence Berkeley National Laboratory"/>
            <person name="Jagtap S.S."/>
            <person name="Liu J.-J."/>
            <person name="Walukiewicz H.E."/>
            <person name="Pangilinan J."/>
            <person name="Lipzen A."/>
            <person name="Ahrendt S."/>
            <person name="Koriabine M."/>
            <person name="Cobaugh K."/>
            <person name="Salamov A."/>
            <person name="Yoshinaga Y."/>
            <person name="Ng V."/>
            <person name="Daum C."/>
            <person name="Grigoriev I.V."/>
            <person name="Slininger P.J."/>
            <person name="Dien B.S."/>
            <person name="Jin Y.-S."/>
            <person name="Rao C.V."/>
        </authorList>
    </citation>
    <scope>NUCLEOTIDE SEQUENCE</scope>
    <source>
        <strain evidence="2">NRRL Y-64009</strain>
    </source>
</reference>
<evidence type="ECO:0000256" key="1">
    <source>
        <dbReference type="SAM" id="SignalP"/>
    </source>
</evidence>
<evidence type="ECO:0000313" key="2">
    <source>
        <dbReference type="EMBL" id="KAJ8103496.1"/>
    </source>
</evidence>
<dbReference type="AlphaFoldDB" id="A0AAD7VVW7"/>
<organism evidence="2 3">
    <name type="scientific">Lipomyces tetrasporus</name>
    <dbReference type="NCBI Taxonomy" id="54092"/>
    <lineage>
        <taxon>Eukaryota</taxon>
        <taxon>Fungi</taxon>
        <taxon>Dikarya</taxon>
        <taxon>Ascomycota</taxon>
        <taxon>Saccharomycotina</taxon>
        <taxon>Lipomycetes</taxon>
        <taxon>Lipomycetales</taxon>
        <taxon>Lipomycetaceae</taxon>
        <taxon>Lipomyces</taxon>
    </lineage>
</organism>
<sequence>MAYNYYLCILVVTLFCICCSDCALVRHKPYDIVLLNRTEVSLRIHDPEWRRQYTYNVTTRNKWLKENGQPPEQMRYIERVHYVTRPQPAY</sequence>
<evidence type="ECO:0000313" key="3">
    <source>
        <dbReference type="Proteomes" id="UP001217417"/>
    </source>
</evidence>
<name>A0AAD7VVW7_9ASCO</name>
<keyword evidence="1" id="KW-0732">Signal</keyword>
<accession>A0AAD7VVW7</accession>